<proteinExistence type="predicted"/>
<dbReference type="AlphaFoldDB" id="A0A2T5C322"/>
<evidence type="ECO:0000313" key="1">
    <source>
        <dbReference type="EMBL" id="PTN09115.1"/>
    </source>
</evidence>
<reference evidence="1 2" key="1">
    <citation type="submission" date="2018-04" db="EMBL/GenBank/DDBJ databases">
        <title>Genomic Encyclopedia of Archaeal and Bacterial Type Strains, Phase II (KMG-II): from individual species to whole genera.</title>
        <authorList>
            <person name="Goeker M."/>
        </authorList>
    </citation>
    <scope>NUCLEOTIDE SEQUENCE [LARGE SCALE GENOMIC DNA]</scope>
    <source>
        <strain evidence="1 2">DSM 28823</strain>
    </source>
</reference>
<dbReference type="EMBL" id="QAAD01000006">
    <property type="protein sequence ID" value="PTN09115.1"/>
    <property type="molecule type" value="Genomic_DNA"/>
</dbReference>
<sequence length="44" mass="5069">MWNDNPTTFENYDNPDNKITKNSPLSFLLVIPRNHVVSCESLFG</sequence>
<evidence type="ECO:0000313" key="2">
    <source>
        <dbReference type="Proteomes" id="UP000243525"/>
    </source>
</evidence>
<comment type="caution">
    <text evidence="1">The sequence shown here is derived from an EMBL/GenBank/DDBJ whole genome shotgun (WGS) entry which is preliminary data.</text>
</comment>
<keyword evidence="2" id="KW-1185">Reference proteome</keyword>
<accession>A0A2T5C322</accession>
<organism evidence="1 2">
    <name type="scientific">Mangrovibacterium marinum</name>
    <dbReference type="NCBI Taxonomy" id="1639118"/>
    <lineage>
        <taxon>Bacteria</taxon>
        <taxon>Pseudomonadati</taxon>
        <taxon>Bacteroidota</taxon>
        <taxon>Bacteroidia</taxon>
        <taxon>Marinilabiliales</taxon>
        <taxon>Prolixibacteraceae</taxon>
        <taxon>Mangrovibacterium</taxon>
    </lineage>
</organism>
<dbReference type="Proteomes" id="UP000243525">
    <property type="component" value="Unassembled WGS sequence"/>
</dbReference>
<protein>
    <submittedName>
        <fullName evidence="1">Uncharacterized protein</fullName>
    </submittedName>
</protein>
<name>A0A2T5C322_9BACT</name>
<gene>
    <name evidence="1" type="ORF">C8N47_106217</name>
</gene>